<keyword evidence="4" id="KW-0805">Transcription regulation</keyword>
<feature type="domain" description="Cysteine/serine-rich nuclear protein N-terminal" evidence="10">
    <location>
        <begin position="633"/>
        <end position="755"/>
    </location>
</feature>
<evidence type="ECO:0000256" key="3">
    <source>
        <dbReference type="ARBA" id="ARBA00022703"/>
    </source>
</evidence>
<feature type="region of interest" description="Disordered" evidence="9">
    <location>
        <begin position="1"/>
        <end position="34"/>
    </location>
</feature>
<feature type="region of interest" description="Disordered" evidence="9">
    <location>
        <begin position="238"/>
        <end position="267"/>
    </location>
</feature>
<sequence length="921" mass="102062">MQSSASNDPNKPTNNEIIKTPLVPPSPRGGLKRMAGMSQLKSTFSISLESQRTIPPPSSSSSFLSHSTSMVSVAASLKRAGVPSLTRTKTSALPIKMEKKPMVPLRIEQDHQTPIRKLAPESIPSLEDQVTPPMRRSSSGSMLLRQTPERIRRQEEDVETPGSPVKRYRRSGSMPRLEAQSLDVPIRMEIGNSLTPVLKRKRTSSLTCLFSSDMPPILTPQRLRPRGISETRTIDDDVFVPKSPTKKPITSPIKKRVRQDSENRSTSPLKKRYISSFSIRLEEEKEIEKAVPTPTMSTPMRKFKSTIFNPRAVTERIAQTYGTGSRQLLKSTSSTVLPAPPALVARSTSGETYYSATEGEDSILSAPPPQSTEVISIPKQDDLQRDDGKMVPLVKKQMSIDEKIMEDDEDEGFGDSMKTIKRGQGSSLARSLSLKLSPKTDQQKPIGADTEKSCSTPSLPTAPLLSRQGSTSSLRFKVSPSTFLKPIATPIIDVSPTPRPDPEPLRIIVAAAAAAPVESTELSEPSTSKTPEQKAEPAMQKSALRKHAANFSVREEIFIPGIRRKKIRFSGLHVHYFDRRQGGSTVPTEGDISLDMHNKHHSHRYFSLSTGKRPILDLLLYADDDLSDGEVIDPDSDEDRDYDEYASAKSIPRINQRHRIKLLKKSGVKVEKNTDAIDSLRNTRVECGCSCENGVCLPETCQCAIDGIHCQVDGGEWPTQPCACFAETCTNPEGRTFYDPEAVHEFRQRTIMNWRASQKTGISGSPVVKKFADSDEEDDKAKTWLLKNAIPIKLEESPTKYPVTPVYTRRSRSSLSDIRESTSETTGSITPSTSLSERIKAMQHLDNEVCVEQEEKDEDDAYFMDNKEDTIIEADLTLQEVYVEQDMVAVTVESSSETTDIDANEMIEATAMSPVKTTLVV</sequence>
<dbReference type="eggNOG" id="KOG3813">
    <property type="taxonomic scope" value="Eukaryota"/>
</dbReference>
<keyword evidence="3" id="KW-0053">Apoptosis</keyword>
<dbReference type="AGR" id="WB:WBGene00016562"/>
<dbReference type="FunCoup" id="A0A078BS72">
    <property type="interactions" value="1176"/>
</dbReference>
<proteinExistence type="inferred from homology"/>
<dbReference type="InterPro" id="IPR023260">
    <property type="entry name" value="Cys/Ser-rich_nuc_prot"/>
</dbReference>
<feature type="compositionally biased region" description="Polar residues" evidence="9">
    <location>
        <begin position="1"/>
        <end position="17"/>
    </location>
</feature>
<dbReference type="PRINTS" id="PR02031">
    <property type="entry name" value="CYSSERRICHNP"/>
</dbReference>
<dbReference type="RefSeq" id="NP_001368494.1">
    <property type="nucleotide sequence ID" value="NM_001379803.2"/>
</dbReference>
<dbReference type="PANTHER" id="PTHR13580">
    <property type="entry name" value="TGF-BETA INDUCED APOPTOSIS PROTEIN"/>
    <property type="match status" value="1"/>
</dbReference>
<feature type="region of interest" description="Disordered" evidence="9">
    <location>
        <begin position="406"/>
        <end position="473"/>
    </location>
</feature>
<feature type="compositionally biased region" description="Low complexity" evidence="9">
    <location>
        <begin position="241"/>
        <end position="252"/>
    </location>
</feature>
<keyword evidence="8" id="KW-0539">Nucleus</keyword>
<keyword evidence="5" id="KW-0238">DNA-binding</keyword>
<keyword evidence="7" id="KW-0804">Transcription</keyword>
<dbReference type="CTD" id="3565087"/>
<evidence type="ECO:0000256" key="5">
    <source>
        <dbReference type="ARBA" id="ARBA00023125"/>
    </source>
</evidence>
<evidence type="ECO:0000313" key="12">
    <source>
        <dbReference type="Proteomes" id="UP000001940"/>
    </source>
</evidence>
<keyword evidence="12" id="KW-1185">Reference proteome</keyword>
<evidence type="ECO:0000259" key="10">
    <source>
        <dbReference type="Pfam" id="PF16019"/>
    </source>
</evidence>
<evidence type="ECO:0000256" key="8">
    <source>
        <dbReference type="ARBA" id="ARBA00023242"/>
    </source>
</evidence>
<name>A0A078BS72_CAEEL</name>
<dbReference type="GO" id="GO:0006915">
    <property type="term" value="P:apoptotic process"/>
    <property type="evidence" value="ECO:0007669"/>
    <property type="project" value="UniProtKB-KW"/>
</dbReference>
<evidence type="ECO:0000313" key="11">
    <source>
        <dbReference type="EMBL" id="CDX47489.1"/>
    </source>
</evidence>
<comment type="similarity">
    <text evidence="2">Belongs to the AXUD1 family.</text>
</comment>
<dbReference type="AlphaFoldDB" id="A0A078BS72"/>
<evidence type="ECO:0000313" key="13">
    <source>
        <dbReference type="WormBase" id="C41D11.3c"/>
    </source>
</evidence>
<feature type="compositionally biased region" description="Polar residues" evidence="9">
    <location>
        <begin position="823"/>
        <end position="832"/>
    </location>
</feature>
<dbReference type="GeneID" id="3565087"/>
<keyword evidence="6" id="KW-0010">Activator</keyword>
<feature type="region of interest" description="Disordered" evidence="9">
    <location>
        <begin position="518"/>
        <end position="538"/>
    </location>
</feature>
<feature type="compositionally biased region" description="Low complexity" evidence="9">
    <location>
        <begin position="134"/>
        <end position="145"/>
    </location>
</feature>
<organism evidence="11 12">
    <name type="scientific">Caenorhabditis elegans</name>
    <dbReference type="NCBI Taxonomy" id="6239"/>
    <lineage>
        <taxon>Eukaryota</taxon>
        <taxon>Metazoa</taxon>
        <taxon>Ecdysozoa</taxon>
        <taxon>Nematoda</taxon>
        <taxon>Chromadorea</taxon>
        <taxon>Rhabditida</taxon>
        <taxon>Rhabditina</taxon>
        <taxon>Rhabditomorpha</taxon>
        <taxon>Rhabditoidea</taxon>
        <taxon>Rhabditidae</taxon>
        <taxon>Peloderinae</taxon>
        <taxon>Caenorhabditis</taxon>
    </lineage>
</organism>
<dbReference type="Pfam" id="PF16019">
    <property type="entry name" value="CSRNP_N"/>
    <property type="match status" value="2"/>
</dbReference>
<evidence type="ECO:0000256" key="7">
    <source>
        <dbReference type="ARBA" id="ARBA00023163"/>
    </source>
</evidence>
<gene>
    <name evidence="11 13" type="ORF">C41D11.3</name>
    <name evidence="11" type="ORF">CELE_C41D11.3</name>
</gene>
<feature type="region of interest" description="Disordered" evidence="9">
    <location>
        <begin position="812"/>
        <end position="832"/>
    </location>
</feature>
<dbReference type="Bgee" id="WBGene00016562">
    <property type="expression patterns" value="Expressed in germ line (C elegans) and 4 other cell types or tissues"/>
</dbReference>
<dbReference type="PANTHER" id="PTHR13580:SF9">
    <property type="entry name" value="AXIN1 UP-REGULATED 1, ISOFORM A"/>
    <property type="match status" value="1"/>
</dbReference>
<evidence type="ECO:0000256" key="6">
    <source>
        <dbReference type="ARBA" id="ARBA00023159"/>
    </source>
</evidence>
<dbReference type="EMBL" id="BX284601">
    <property type="protein sequence ID" value="CDX47489.1"/>
    <property type="molecule type" value="Genomic_DNA"/>
</dbReference>
<reference evidence="11 12" key="1">
    <citation type="journal article" date="1998" name="Science">
        <title>Genome sequence of the nematode C. elegans: a platform for investigating biology.</title>
        <authorList>
            <consortium name="The C. elegans sequencing consortium"/>
            <person name="Sulson J.E."/>
            <person name="Waterston R."/>
        </authorList>
    </citation>
    <scope>NUCLEOTIDE SEQUENCE [LARGE SCALE GENOMIC DNA]</scope>
    <source>
        <strain evidence="11 12">Bristol N2</strain>
    </source>
</reference>
<protein>
    <submittedName>
        <fullName evidence="11">Cysteine/serine-rich nuclear protein N-terminal domain-containing protein</fullName>
    </submittedName>
</protein>
<comment type="subcellular location">
    <subcellularLocation>
        <location evidence="1">Nucleus</location>
    </subcellularLocation>
</comment>
<feature type="compositionally biased region" description="Polar residues" evidence="9">
    <location>
        <begin position="520"/>
        <end position="530"/>
    </location>
</feature>
<evidence type="ECO:0000256" key="9">
    <source>
        <dbReference type="SAM" id="MobiDB-lite"/>
    </source>
</evidence>
<dbReference type="OrthoDB" id="5946974at2759"/>
<dbReference type="WormBase" id="C41D11.3c">
    <property type="protein sequence ID" value="CE50015"/>
    <property type="gene ID" value="WBGene00016562"/>
</dbReference>
<feature type="region of interest" description="Disordered" evidence="9">
    <location>
        <begin position="126"/>
        <end position="169"/>
    </location>
</feature>
<dbReference type="Proteomes" id="UP000001940">
    <property type="component" value="Chromosome I"/>
</dbReference>
<dbReference type="GO" id="GO:0000981">
    <property type="term" value="F:DNA-binding transcription factor activity, RNA polymerase II-specific"/>
    <property type="evidence" value="ECO:0000318"/>
    <property type="project" value="GO_Central"/>
</dbReference>
<dbReference type="OMA" id="GFGDSMK"/>
<evidence type="ECO:0000256" key="4">
    <source>
        <dbReference type="ARBA" id="ARBA00023015"/>
    </source>
</evidence>
<dbReference type="GO" id="GO:0043565">
    <property type="term" value="F:sequence-specific DNA binding"/>
    <property type="evidence" value="ECO:0000318"/>
    <property type="project" value="GO_Central"/>
</dbReference>
<dbReference type="InterPro" id="IPR031972">
    <property type="entry name" value="CSRNP_N"/>
</dbReference>
<evidence type="ECO:0000256" key="2">
    <source>
        <dbReference type="ARBA" id="ARBA00008548"/>
    </source>
</evidence>
<feature type="compositionally biased region" description="Low complexity" evidence="9">
    <location>
        <begin position="426"/>
        <end position="437"/>
    </location>
</feature>
<evidence type="ECO:0000256" key="1">
    <source>
        <dbReference type="ARBA" id="ARBA00004123"/>
    </source>
</evidence>
<dbReference type="InParanoid" id="A0A078BS72"/>
<feature type="domain" description="Cysteine/serine-rich nuclear protein N-terminal" evidence="10">
    <location>
        <begin position="563"/>
        <end position="609"/>
    </location>
</feature>
<dbReference type="GO" id="GO:0005634">
    <property type="term" value="C:nucleus"/>
    <property type="evidence" value="ECO:0000318"/>
    <property type="project" value="GO_Central"/>
</dbReference>
<dbReference type="ExpressionAtlas" id="A0A078BS72">
    <property type="expression patterns" value="baseline and differential"/>
</dbReference>
<dbReference type="GO" id="GO:0006357">
    <property type="term" value="P:regulation of transcription by RNA polymerase II"/>
    <property type="evidence" value="ECO:0000318"/>
    <property type="project" value="GO_Central"/>
</dbReference>
<accession>A0A078BS72</accession>